<keyword evidence="2" id="KW-1185">Reference proteome</keyword>
<feature type="non-terminal residue" evidence="1">
    <location>
        <position position="1"/>
    </location>
</feature>
<dbReference type="Proteomes" id="UP001227192">
    <property type="component" value="Unassembled WGS sequence"/>
</dbReference>
<accession>A0AAI9T8G9</accession>
<dbReference type="EMBL" id="LACB01000605">
    <property type="protein sequence ID" value="KAJ9482165.1"/>
    <property type="molecule type" value="Genomic_DNA"/>
</dbReference>
<gene>
    <name evidence="1" type="ORF">VN97_g11276</name>
</gene>
<reference evidence="1" key="1">
    <citation type="submission" date="2015-06" db="EMBL/GenBank/DDBJ databases">
        <authorList>
            <person name="Nguyen H."/>
        </authorList>
    </citation>
    <scope>NUCLEOTIDE SEQUENCE</scope>
    <source>
        <strain evidence="1">DAOM 180753</strain>
    </source>
</reference>
<evidence type="ECO:0000313" key="2">
    <source>
        <dbReference type="Proteomes" id="UP001227192"/>
    </source>
</evidence>
<organism evidence="1 2">
    <name type="scientific">Penicillium thymicola</name>
    <dbReference type="NCBI Taxonomy" id="293382"/>
    <lineage>
        <taxon>Eukaryota</taxon>
        <taxon>Fungi</taxon>
        <taxon>Dikarya</taxon>
        <taxon>Ascomycota</taxon>
        <taxon>Pezizomycotina</taxon>
        <taxon>Eurotiomycetes</taxon>
        <taxon>Eurotiomycetidae</taxon>
        <taxon>Eurotiales</taxon>
        <taxon>Aspergillaceae</taxon>
        <taxon>Penicillium</taxon>
    </lineage>
</organism>
<sequence length="35" mass="4050">LEPWDIFTKFTTYQSSLWTSPQSVLSPYIPTSVTK</sequence>
<evidence type="ECO:0000313" key="1">
    <source>
        <dbReference type="EMBL" id="KAJ9482165.1"/>
    </source>
</evidence>
<proteinExistence type="predicted"/>
<name>A0AAI9T8G9_PENTH</name>
<protein>
    <submittedName>
        <fullName evidence="1">Uncharacterized protein</fullName>
    </submittedName>
</protein>
<dbReference type="AlphaFoldDB" id="A0AAI9T8G9"/>
<comment type="caution">
    <text evidence="1">The sequence shown here is derived from an EMBL/GenBank/DDBJ whole genome shotgun (WGS) entry which is preliminary data.</text>
</comment>
<reference evidence="1" key="2">
    <citation type="journal article" date="2016" name="Fungal Biol.">
        <title>Ochratoxin A production by Penicillium thymicola.</title>
        <authorList>
            <person name="Nguyen H.D.T."/>
            <person name="McMullin D.R."/>
            <person name="Ponomareva E."/>
            <person name="Riley R."/>
            <person name="Pomraning K.R."/>
            <person name="Baker S.E."/>
            <person name="Seifert K.A."/>
        </authorList>
    </citation>
    <scope>NUCLEOTIDE SEQUENCE</scope>
    <source>
        <strain evidence="1">DAOM 180753</strain>
    </source>
</reference>